<dbReference type="Gene3D" id="3.40.605.10">
    <property type="entry name" value="Aldehyde Dehydrogenase, Chain A, domain 1"/>
    <property type="match status" value="1"/>
</dbReference>
<dbReference type="Gene3D" id="3.40.309.10">
    <property type="entry name" value="Aldehyde Dehydrogenase, Chain A, domain 2"/>
    <property type="match status" value="1"/>
</dbReference>
<dbReference type="InterPro" id="IPR016161">
    <property type="entry name" value="Ald_DH/histidinol_DH"/>
</dbReference>
<dbReference type="EMBL" id="BTCM01000001">
    <property type="protein sequence ID" value="GMK54907.1"/>
    <property type="molecule type" value="Genomic_DNA"/>
</dbReference>
<dbReference type="PROSITE" id="PS00687">
    <property type="entry name" value="ALDEHYDE_DEHYDR_GLU"/>
    <property type="match status" value="1"/>
</dbReference>
<evidence type="ECO:0000256" key="3">
    <source>
        <dbReference type="RuleBase" id="RU003345"/>
    </source>
</evidence>
<gene>
    <name evidence="5" type="ORF">CspeluHIS016_0114930</name>
</gene>
<reference evidence="5" key="1">
    <citation type="journal article" date="2023" name="BMC Genomics">
        <title>Chromosome-level genome assemblies of Cutaneotrichosporon spp. (Trichosporonales, Basidiomycota) reveal imbalanced evolution between nucleotide sequences and chromosome synteny.</title>
        <authorList>
            <person name="Kobayashi Y."/>
            <person name="Kayamori A."/>
            <person name="Aoki K."/>
            <person name="Shiwa Y."/>
            <person name="Matsutani M."/>
            <person name="Fujita N."/>
            <person name="Sugita T."/>
            <person name="Iwasaki W."/>
            <person name="Tanaka N."/>
            <person name="Takashima M."/>
        </authorList>
    </citation>
    <scope>NUCLEOTIDE SEQUENCE</scope>
    <source>
        <strain evidence="5">HIS016</strain>
    </source>
</reference>
<name>A0AAD3YAI8_9TREE</name>
<dbReference type="Proteomes" id="UP001222932">
    <property type="component" value="Unassembled WGS sequence"/>
</dbReference>
<dbReference type="InterPro" id="IPR050740">
    <property type="entry name" value="Aldehyde_DH_Superfamily"/>
</dbReference>
<organism evidence="5 6">
    <name type="scientific">Cutaneotrichosporon spelunceum</name>
    <dbReference type="NCBI Taxonomy" id="1672016"/>
    <lineage>
        <taxon>Eukaryota</taxon>
        <taxon>Fungi</taxon>
        <taxon>Dikarya</taxon>
        <taxon>Basidiomycota</taxon>
        <taxon>Agaricomycotina</taxon>
        <taxon>Tremellomycetes</taxon>
        <taxon>Trichosporonales</taxon>
        <taxon>Trichosporonaceae</taxon>
        <taxon>Cutaneotrichosporon</taxon>
    </lineage>
</organism>
<dbReference type="AlphaFoldDB" id="A0AAD3YAI8"/>
<dbReference type="GO" id="GO:0004777">
    <property type="term" value="F:succinate-semialdehyde dehydrogenase (NAD+) activity"/>
    <property type="evidence" value="ECO:0007669"/>
    <property type="project" value="TreeGrafter"/>
</dbReference>
<dbReference type="GO" id="GO:0009450">
    <property type="term" value="P:gamma-aminobutyric acid catabolic process"/>
    <property type="evidence" value="ECO:0007669"/>
    <property type="project" value="TreeGrafter"/>
</dbReference>
<evidence type="ECO:0000313" key="5">
    <source>
        <dbReference type="EMBL" id="GMK54907.1"/>
    </source>
</evidence>
<dbReference type="Pfam" id="PF00171">
    <property type="entry name" value="Aldedh"/>
    <property type="match status" value="1"/>
</dbReference>
<dbReference type="InterPro" id="IPR016163">
    <property type="entry name" value="Ald_DH_C"/>
</dbReference>
<evidence type="ECO:0000259" key="4">
    <source>
        <dbReference type="Pfam" id="PF00171"/>
    </source>
</evidence>
<comment type="similarity">
    <text evidence="3">Belongs to the aldehyde dehydrogenase family.</text>
</comment>
<dbReference type="InterPro" id="IPR016162">
    <property type="entry name" value="Ald_DH_N"/>
</dbReference>
<evidence type="ECO:0000313" key="6">
    <source>
        <dbReference type="Proteomes" id="UP001222932"/>
    </source>
</evidence>
<dbReference type="PANTHER" id="PTHR43353">
    <property type="entry name" value="SUCCINATE-SEMIALDEHYDE DEHYDROGENASE, MITOCHONDRIAL"/>
    <property type="match status" value="1"/>
</dbReference>
<keyword evidence="1 3" id="KW-0560">Oxidoreductase</keyword>
<dbReference type="InterPro" id="IPR029510">
    <property type="entry name" value="Ald_DH_CS_GLU"/>
</dbReference>
<sequence length="514" mass="53133">MLRIPAYCRRLSHTAAGRIVTNQIGSTHPSPASTFNVVHPGTGEVVHAVQRSTASDITTAIDTAHAALPNWRATPLSERKAVFSRASALLRGGWAQRLADANESETSCGTWWATEQAAAAPHFIDALVAAADAALAEEHVEVHGSTYTISREPYGVCLAIAAWNAVTLLTARAIITPLLAGNTVVLKASEHVPASQALWGTLLHEAGLPDGALSIVNVAPQDAEELTPALVADARVRHVNFTGSTRVGSIIGSLAGAHLKPTLMELGGKAPVLILPDADIEVAASHILFGAFMNAGQICMSSERVLVPTSRYAELVSALQRAWDGARGPARALFSAASAARVRTLVADAKSKGALDILADASTSADVKGSKVDAGGAGVHIQPLILGPVADHMRLHAEESFGPVCALIPVAGEGEGLIDAMVALANDTPYGLSASVWGADVGRAEAVARRIEAGAVHVNAPTPADAPGVPHGGWKSSGWGRFNGVEGIRGFTQTRSVEVPAAQAGPMPLHVFGL</sequence>
<feature type="domain" description="Aldehyde dehydrogenase" evidence="4">
    <location>
        <begin position="33"/>
        <end position="497"/>
    </location>
</feature>
<protein>
    <recommendedName>
        <fullName evidence="4">Aldehyde dehydrogenase domain-containing protein</fullName>
    </recommendedName>
</protein>
<dbReference type="PANTHER" id="PTHR43353:SF6">
    <property type="entry name" value="CYTOPLASMIC ALDEHYDE DEHYDROGENASE (EUROFUNG)"/>
    <property type="match status" value="1"/>
</dbReference>
<dbReference type="InterPro" id="IPR015590">
    <property type="entry name" value="Aldehyde_DH_dom"/>
</dbReference>
<dbReference type="SUPFAM" id="SSF53720">
    <property type="entry name" value="ALDH-like"/>
    <property type="match status" value="1"/>
</dbReference>
<feature type="active site" evidence="2">
    <location>
        <position position="265"/>
    </location>
</feature>
<evidence type="ECO:0000256" key="1">
    <source>
        <dbReference type="ARBA" id="ARBA00023002"/>
    </source>
</evidence>
<proteinExistence type="inferred from homology"/>
<evidence type="ECO:0000256" key="2">
    <source>
        <dbReference type="PROSITE-ProRule" id="PRU10007"/>
    </source>
</evidence>
<accession>A0AAD3YAI8</accession>
<comment type="caution">
    <text evidence="5">The sequence shown here is derived from an EMBL/GenBank/DDBJ whole genome shotgun (WGS) entry which is preliminary data.</text>
</comment>
<reference evidence="5" key="2">
    <citation type="submission" date="2023-06" db="EMBL/GenBank/DDBJ databases">
        <authorList>
            <person name="Kobayashi Y."/>
            <person name="Kayamori A."/>
            <person name="Aoki K."/>
            <person name="Shiwa Y."/>
            <person name="Fujita N."/>
            <person name="Sugita T."/>
            <person name="Iwasaki W."/>
            <person name="Tanaka N."/>
            <person name="Takashima M."/>
        </authorList>
    </citation>
    <scope>NUCLEOTIDE SEQUENCE</scope>
    <source>
        <strain evidence="5">HIS016</strain>
    </source>
</reference>
<keyword evidence="6" id="KW-1185">Reference proteome</keyword>